<reference evidence="1" key="1">
    <citation type="submission" date="2023-06" db="EMBL/GenBank/DDBJ databases">
        <authorList>
            <person name="Kurt Z."/>
        </authorList>
    </citation>
    <scope>NUCLEOTIDE SEQUENCE</scope>
</reference>
<proteinExistence type="predicted"/>
<keyword evidence="3" id="KW-1185">Reference proteome</keyword>
<reference evidence="2 3" key="2">
    <citation type="submission" date="2024-07" db="EMBL/GenBank/DDBJ databases">
        <authorList>
            <person name="Akdeniz Z."/>
        </authorList>
    </citation>
    <scope>NUCLEOTIDE SEQUENCE [LARGE SCALE GENOMIC DNA]</scope>
</reference>
<dbReference type="EMBL" id="CATOUU010000839">
    <property type="protein sequence ID" value="CAI9953509.1"/>
    <property type="molecule type" value="Genomic_DNA"/>
</dbReference>
<evidence type="ECO:0000313" key="3">
    <source>
        <dbReference type="Proteomes" id="UP001642409"/>
    </source>
</evidence>
<dbReference type="AlphaFoldDB" id="A0AA86QHW4"/>
<comment type="caution">
    <text evidence="1">The sequence shown here is derived from an EMBL/GenBank/DDBJ whole genome shotgun (WGS) entry which is preliminary data.</text>
</comment>
<organism evidence="1">
    <name type="scientific">Hexamita inflata</name>
    <dbReference type="NCBI Taxonomy" id="28002"/>
    <lineage>
        <taxon>Eukaryota</taxon>
        <taxon>Metamonada</taxon>
        <taxon>Diplomonadida</taxon>
        <taxon>Hexamitidae</taxon>
        <taxon>Hexamitinae</taxon>
        <taxon>Hexamita</taxon>
    </lineage>
</organism>
<name>A0AA86QHW4_9EUKA</name>
<dbReference type="Proteomes" id="UP001642409">
    <property type="component" value="Unassembled WGS sequence"/>
</dbReference>
<gene>
    <name evidence="1" type="ORF">HINF_LOCUS41154</name>
    <name evidence="2" type="ORF">HINF_LOCUS52629</name>
</gene>
<accession>A0AA86QHW4</accession>
<evidence type="ECO:0000313" key="1">
    <source>
        <dbReference type="EMBL" id="CAI9953509.1"/>
    </source>
</evidence>
<evidence type="ECO:0000313" key="2">
    <source>
        <dbReference type="EMBL" id="CAL6066718.1"/>
    </source>
</evidence>
<sequence>MRISANVQFLTQVRVVTCLQYNHSLSNQYSHIVSRKEQYHIRVENFKIKESEVVLQKNLTHQKSCGASGFQQNIKNQQTTVGSSDTCKAFETLTTDPANVQILSNF</sequence>
<protein>
    <submittedName>
        <fullName evidence="2">Hypothetical_protein</fullName>
    </submittedName>
</protein>
<dbReference type="EMBL" id="CAXDID020000263">
    <property type="protein sequence ID" value="CAL6066718.1"/>
    <property type="molecule type" value="Genomic_DNA"/>
</dbReference>